<organism evidence="1 2">
    <name type="scientific">Cellulosimicrobium cellulans</name>
    <name type="common">Arthrobacter luteus</name>
    <dbReference type="NCBI Taxonomy" id="1710"/>
    <lineage>
        <taxon>Bacteria</taxon>
        <taxon>Bacillati</taxon>
        <taxon>Actinomycetota</taxon>
        <taxon>Actinomycetes</taxon>
        <taxon>Micrococcales</taxon>
        <taxon>Promicromonosporaceae</taxon>
        <taxon>Cellulosimicrobium</taxon>
    </lineage>
</organism>
<dbReference type="AlphaFoldDB" id="A0AAV5P5H5"/>
<accession>A0AAV5P5H5</accession>
<protein>
    <submittedName>
        <fullName evidence="1">Uncharacterized protein</fullName>
    </submittedName>
</protein>
<name>A0AAV5P5H5_CELCE</name>
<evidence type="ECO:0000313" key="1">
    <source>
        <dbReference type="EMBL" id="GLY55580.1"/>
    </source>
</evidence>
<evidence type="ECO:0000313" key="2">
    <source>
        <dbReference type="Proteomes" id="UP001165168"/>
    </source>
</evidence>
<sequence length="74" mass="8388">MGYRCLNNSLLGRVKQRGPAFFTKWLYTATARGVHDHEIAAPVLDNRVLTWINEKTDMRLATGTPTTTPRTSLR</sequence>
<gene>
    <name evidence="1" type="ORF">Ccel01_01820</name>
</gene>
<dbReference type="EMBL" id="BSTG01000001">
    <property type="protein sequence ID" value="GLY55580.1"/>
    <property type="molecule type" value="Genomic_DNA"/>
</dbReference>
<proteinExistence type="predicted"/>
<reference evidence="1" key="1">
    <citation type="submission" date="2023-03" db="EMBL/GenBank/DDBJ databases">
        <title>Cellulosimicrobium cellulans NBRC 103059.</title>
        <authorList>
            <person name="Ichikawa N."/>
            <person name="Sato H."/>
            <person name="Tonouchi N."/>
        </authorList>
    </citation>
    <scope>NUCLEOTIDE SEQUENCE</scope>
    <source>
        <strain evidence="1">NBRC 103059</strain>
    </source>
</reference>
<comment type="caution">
    <text evidence="1">The sequence shown here is derived from an EMBL/GenBank/DDBJ whole genome shotgun (WGS) entry which is preliminary data.</text>
</comment>
<dbReference type="Proteomes" id="UP001165168">
    <property type="component" value="Unassembled WGS sequence"/>
</dbReference>
<dbReference type="Pfam" id="PF21790">
    <property type="entry name" value="OGG"/>
    <property type="match status" value="1"/>
</dbReference>
<dbReference type="InterPro" id="IPR048868">
    <property type="entry name" value="OGG-like_put"/>
</dbReference>